<protein>
    <submittedName>
        <fullName evidence="1">Uncharacterized protein</fullName>
    </submittedName>
</protein>
<sequence>MQEQKAALAEAILSEDAAGAVKFCAEDIEALFEPIPAALPVVPATKSRSRTRTAT</sequence>
<dbReference type="EMBL" id="FMSH01000398">
    <property type="protein sequence ID" value="SCU86485.1"/>
    <property type="molecule type" value="Genomic_DNA"/>
</dbReference>
<proteinExistence type="predicted"/>
<evidence type="ECO:0000313" key="1">
    <source>
        <dbReference type="EMBL" id="SCU86485.1"/>
    </source>
</evidence>
<gene>
    <name evidence="1" type="ORF">CNECB9_4570030</name>
</gene>
<name>A0A1K0IM02_CUPNE</name>
<reference evidence="1" key="1">
    <citation type="submission" date="2016-09" db="EMBL/GenBank/DDBJ databases">
        <authorList>
            <person name="Capua I."/>
            <person name="De Benedictis P."/>
            <person name="Joannis T."/>
            <person name="Lombin L.H."/>
            <person name="Cattoli G."/>
        </authorList>
    </citation>
    <scope>NUCLEOTIDE SEQUENCE</scope>
    <source>
        <strain evidence="1">B9</strain>
    </source>
</reference>
<accession>A0A1K0IM02</accession>
<dbReference type="AlphaFoldDB" id="A0A1K0IM02"/>
<organism evidence="1">
    <name type="scientific">Cupriavidus necator</name>
    <name type="common">Alcaligenes eutrophus</name>
    <name type="synonym">Ralstonia eutropha</name>
    <dbReference type="NCBI Taxonomy" id="106590"/>
    <lineage>
        <taxon>Bacteria</taxon>
        <taxon>Pseudomonadati</taxon>
        <taxon>Pseudomonadota</taxon>
        <taxon>Betaproteobacteria</taxon>
        <taxon>Burkholderiales</taxon>
        <taxon>Burkholderiaceae</taxon>
        <taxon>Cupriavidus</taxon>
    </lineage>
</organism>